<dbReference type="EMBL" id="LCDF01000017">
    <property type="protein sequence ID" value="KKS47285.1"/>
    <property type="molecule type" value="Genomic_DNA"/>
</dbReference>
<dbReference type="Proteomes" id="UP000034036">
    <property type="component" value="Unassembled WGS sequence"/>
</dbReference>
<feature type="transmembrane region" description="Helical" evidence="1">
    <location>
        <begin position="6"/>
        <end position="31"/>
    </location>
</feature>
<proteinExistence type="predicted"/>
<gene>
    <name evidence="2" type="ORF">UV11_C0017G0009</name>
</gene>
<protein>
    <submittedName>
        <fullName evidence="2">Uncharacterized protein</fullName>
    </submittedName>
</protein>
<keyword evidence="1" id="KW-0472">Membrane</keyword>
<comment type="caution">
    <text evidence="2">The sequence shown here is derived from an EMBL/GenBank/DDBJ whole genome shotgun (WGS) entry which is preliminary data.</text>
</comment>
<reference evidence="2 3" key="1">
    <citation type="journal article" date="2015" name="Nature">
        <title>rRNA introns, odd ribosomes, and small enigmatic genomes across a large radiation of phyla.</title>
        <authorList>
            <person name="Brown C.T."/>
            <person name="Hug L.A."/>
            <person name="Thomas B.C."/>
            <person name="Sharon I."/>
            <person name="Castelle C.J."/>
            <person name="Singh A."/>
            <person name="Wilkins M.J."/>
            <person name="Williams K.H."/>
            <person name="Banfield J.F."/>
        </authorList>
    </citation>
    <scope>NUCLEOTIDE SEQUENCE [LARGE SCALE GENOMIC DNA]</scope>
</reference>
<evidence type="ECO:0000313" key="3">
    <source>
        <dbReference type="Proteomes" id="UP000034036"/>
    </source>
</evidence>
<keyword evidence="1" id="KW-1133">Transmembrane helix</keyword>
<organism evidence="2 3">
    <name type="scientific">Candidatus Giovannonibacteria bacterium GW2011_GWF2_42_19</name>
    <dbReference type="NCBI Taxonomy" id="1618659"/>
    <lineage>
        <taxon>Bacteria</taxon>
        <taxon>Candidatus Giovannoniibacteriota</taxon>
    </lineage>
</organism>
<dbReference type="STRING" id="1618659.UV11_C0017G0009"/>
<evidence type="ECO:0000256" key="1">
    <source>
        <dbReference type="SAM" id="Phobius"/>
    </source>
</evidence>
<name>A0A0G0ZEX0_9BACT</name>
<accession>A0A0G0ZEX0</accession>
<sequence length="90" mass="10510">MKNEGLIQFMIIIVLSVIILSLLGVSLASLVENQTLKGNFTFLWRALKYIWNEYLFKYSMMLINFLENKIGEPILDKFQIMKSKLLPHSN</sequence>
<dbReference type="AlphaFoldDB" id="A0A0G0ZEX0"/>
<keyword evidence="1" id="KW-0812">Transmembrane</keyword>
<evidence type="ECO:0000313" key="2">
    <source>
        <dbReference type="EMBL" id="KKS47285.1"/>
    </source>
</evidence>